<dbReference type="EMBL" id="MFZV01000018">
    <property type="protein sequence ID" value="OGK31165.1"/>
    <property type="molecule type" value="Genomic_DNA"/>
</dbReference>
<evidence type="ECO:0000313" key="10">
    <source>
        <dbReference type="Proteomes" id="UP000177199"/>
    </source>
</evidence>
<dbReference type="InterPro" id="IPR050297">
    <property type="entry name" value="LipidA_mod_glycosyltrf_83"/>
</dbReference>
<feature type="transmembrane region" description="Helical" evidence="8">
    <location>
        <begin position="329"/>
        <end position="350"/>
    </location>
</feature>
<keyword evidence="5 8" id="KW-0812">Transmembrane</keyword>
<proteinExistence type="predicted"/>
<feature type="transmembrane region" description="Helical" evidence="8">
    <location>
        <begin position="188"/>
        <end position="205"/>
    </location>
</feature>
<accession>A0A1F7HJA6</accession>
<evidence type="ECO:0000256" key="5">
    <source>
        <dbReference type="ARBA" id="ARBA00022692"/>
    </source>
</evidence>
<keyword evidence="4" id="KW-0808">Transferase</keyword>
<feature type="transmembrane region" description="Helical" evidence="8">
    <location>
        <begin position="118"/>
        <end position="136"/>
    </location>
</feature>
<dbReference type="AlphaFoldDB" id="A0A1F7HJA6"/>
<keyword evidence="2" id="KW-1003">Cell membrane</keyword>
<dbReference type="Proteomes" id="UP000177199">
    <property type="component" value="Unassembled WGS sequence"/>
</dbReference>
<feature type="transmembrane region" description="Helical" evidence="8">
    <location>
        <begin position="165"/>
        <end position="182"/>
    </location>
</feature>
<feature type="transmembrane region" description="Helical" evidence="8">
    <location>
        <begin position="381"/>
        <end position="400"/>
    </location>
</feature>
<reference evidence="9 10" key="1">
    <citation type="journal article" date="2016" name="Nat. Commun.">
        <title>Thousands of microbial genomes shed light on interconnected biogeochemical processes in an aquifer system.</title>
        <authorList>
            <person name="Anantharaman K."/>
            <person name="Brown C.T."/>
            <person name="Hug L.A."/>
            <person name="Sharon I."/>
            <person name="Castelle C.J."/>
            <person name="Probst A.J."/>
            <person name="Thomas B.C."/>
            <person name="Singh A."/>
            <person name="Wilkins M.J."/>
            <person name="Karaoz U."/>
            <person name="Brodie E.L."/>
            <person name="Williams K.H."/>
            <person name="Hubbard S.S."/>
            <person name="Banfield J.F."/>
        </authorList>
    </citation>
    <scope>NUCLEOTIDE SEQUENCE [LARGE SCALE GENOMIC DNA]</scope>
</reference>
<comment type="caution">
    <text evidence="9">The sequence shown here is derived from an EMBL/GenBank/DDBJ whole genome shotgun (WGS) entry which is preliminary data.</text>
</comment>
<feature type="transmembrane region" description="Helical" evidence="8">
    <location>
        <begin position="303"/>
        <end position="322"/>
    </location>
</feature>
<feature type="transmembrane region" description="Helical" evidence="8">
    <location>
        <begin position="212"/>
        <end position="230"/>
    </location>
</feature>
<evidence type="ECO:0000256" key="3">
    <source>
        <dbReference type="ARBA" id="ARBA00022676"/>
    </source>
</evidence>
<evidence type="ECO:0000256" key="1">
    <source>
        <dbReference type="ARBA" id="ARBA00004651"/>
    </source>
</evidence>
<keyword evidence="7 8" id="KW-0472">Membrane</keyword>
<sequence>MKNKLFLILFVFSFISLFFNLYKKDITPPCFTSDEASFAYNSYSILETGKDEYGNFMPLRFKAFGENKLPLYIYLSVPFIKILGLNESSARALNDLVAILIPIAVFFLTKELFKKNSIALIGSFLTATSLGLHLIGRQAHEAYLAELLITVSAIFFIRLLKKMNVSNVLFFIIPLILAMFTYQSSRVFVVYFLLISVVYFLKTLKKHKNSRLVLPFLIGFVLLIFSYIDFNYSSTRINNLFLFTNPGLQVKINELRGEGGSRLLYNKLAVGAREVFFNHLKYFSPQFLSISGDENTRFGYGEMYPITPIEYLFIFVGIYFLIKNKEEWRWLIITLFLITPLSASLTWTAVSLTRSLYILVPASIIAAYGFYSIFNAFPKKRIVIIITIAFIEFIFLLYSWNFYLNHYYKRGVVINSMQCGYKELASYVDKNYDRFDNFYISPERGQPYIFLLFYNKYPPFEYQKQAKLSVPDKYGFGQVEKFDKYIFSLDKSSGKKNVSIVAYPHDFKNLNPKELLKIKKIKILNEEVFWIHEVLN</sequence>
<feature type="transmembrane region" description="Helical" evidence="8">
    <location>
        <begin position="92"/>
        <end position="109"/>
    </location>
</feature>
<evidence type="ECO:0000256" key="2">
    <source>
        <dbReference type="ARBA" id="ARBA00022475"/>
    </source>
</evidence>
<organism evidence="9 10">
    <name type="scientific">Candidatus Roizmanbacteria bacterium RIFCSPHIGHO2_12_FULL_33_9</name>
    <dbReference type="NCBI Taxonomy" id="1802045"/>
    <lineage>
        <taxon>Bacteria</taxon>
        <taxon>Candidatus Roizmaniibacteriota</taxon>
    </lineage>
</organism>
<evidence type="ECO:0000256" key="8">
    <source>
        <dbReference type="SAM" id="Phobius"/>
    </source>
</evidence>
<dbReference type="GO" id="GO:0009103">
    <property type="term" value="P:lipopolysaccharide biosynthetic process"/>
    <property type="evidence" value="ECO:0007669"/>
    <property type="project" value="UniProtKB-ARBA"/>
</dbReference>
<evidence type="ECO:0000256" key="4">
    <source>
        <dbReference type="ARBA" id="ARBA00022679"/>
    </source>
</evidence>
<feature type="transmembrane region" description="Helical" evidence="8">
    <location>
        <begin position="6"/>
        <end position="22"/>
    </location>
</feature>
<protein>
    <submittedName>
        <fullName evidence="9">Uncharacterized protein</fullName>
    </submittedName>
</protein>
<feature type="transmembrane region" description="Helical" evidence="8">
    <location>
        <begin position="356"/>
        <end position="374"/>
    </location>
</feature>
<evidence type="ECO:0000256" key="6">
    <source>
        <dbReference type="ARBA" id="ARBA00022989"/>
    </source>
</evidence>
<comment type="subcellular location">
    <subcellularLocation>
        <location evidence="1">Cell membrane</location>
        <topology evidence="1">Multi-pass membrane protein</topology>
    </subcellularLocation>
</comment>
<evidence type="ECO:0000256" key="7">
    <source>
        <dbReference type="ARBA" id="ARBA00023136"/>
    </source>
</evidence>
<gene>
    <name evidence="9" type="ORF">A3F29_01070</name>
</gene>
<feature type="transmembrane region" description="Helical" evidence="8">
    <location>
        <begin position="142"/>
        <end position="160"/>
    </location>
</feature>
<dbReference type="GO" id="GO:0016763">
    <property type="term" value="F:pentosyltransferase activity"/>
    <property type="evidence" value="ECO:0007669"/>
    <property type="project" value="TreeGrafter"/>
</dbReference>
<dbReference type="PANTHER" id="PTHR33908:SF11">
    <property type="entry name" value="MEMBRANE PROTEIN"/>
    <property type="match status" value="1"/>
</dbReference>
<dbReference type="GO" id="GO:0005886">
    <property type="term" value="C:plasma membrane"/>
    <property type="evidence" value="ECO:0007669"/>
    <property type="project" value="UniProtKB-SubCell"/>
</dbReference>
<evidence type="ECO:0000313" key="9">
    <source>
        <dbReference type="EMBL" id="OGK31165.1"/>
    </source>
</evidence>
<name>A0A1F7HJA6_9BACT</name>
<dbReference type="PANTHER" id="PTHR33908">
    <property type="entry name" value="MANNOSYLTRANSFERASE YKCB-RELATED"/>
    <property type="match status" value="1"/>
</dbReference>
<keyword evidence="3" id="KW-0328">Glycosyltransferase</keyword>
<keyword evidence="6 8" id="KW-1133">Transmembrane helix</keyword>